<keyword evidence="1" id="KW-0862">Zinc</keyword>
<dbReference type="InterPro" id="IPR007527">
    <property type="entry name" value="Znf_SWIM"/>
</dbReference>
<feature type="region of interest" description="Disordered" evidence="2">
    <location>
        <begin position="54"/>
        <end position="84"/>
    </location>
</feature>
<dbReference type="Proteomes" id="UP000646827">
    <property type="component" value="Unassembled WGS sequence"/>
</dbReference>
<dbReference type="PANTHER" id="PTHR33977">
    <property type="entry name" value="ZINC ION BINDING PROTEIN"/>
    <property type="match status" value="1"/>
</dbReference>
<dbReference type="PROSITE" id="PS50966">
    <property type="entry name" value="ZF_SWIM"/>
    <property type="match status" value="1"/>
</dbReference>
<dbReference type="AlphaFoldDB" id="A0A8H7RAK5"/>
<evidence type="ECO:0000259" key="3">
    <source>
        <dbReference type="PROSITE" id="PS50966"/>
    </source>
</evidence>
<evidence type="ECO:0000256" key="1">
    <source>
        <dbReference type="PROSITE-ProRule" id="PRU00325"/>
    </source>
</evidence>
<reference evidence="4 5" key="1">
    <citation type="submission" date="2020-12" db="EMBL/GenBank/DDBJ databases">
        <title>Metabolic potential, ecology and presence of endohyphal bacteria is reflected in genomic diversity of Mucoromycotina.</title>
        <authorList>
            <person name="Muszewska A."/>
            <person name="Okrasinska A."/>
            <person name="Steczkiewicz K."/>
            <person name="Drgas O."/>
            <person name="Orlowska M."/>
            <person name="Perlinska-Lenart U."/>
            <person name="Aleksandrzak-Piekarczyk T."/>
            <person name="Szatraj K."/>
            <person name="Zielenkiewicz U."/>
            <person name="Pilsyk S."/>
            <person name="Malc E."/>
            <person name="Mieczkowski P."/>
            <person name="Kruszewska J.S."/>
            <person name="Biernat P."/>
            <person name="Pawlowska J."/>
        </authorList>
    </citation>
    <scope>NUCLEOTIDE SEQUENCE [LARGE SCALE GENOMIC DNA]</scope>
    <source>
        <strain evidence="4 5">CBS 142.35</strain>
    </source>
</reference>
<dbReference type="PANTHER" id="PTHR33977:SF1">
    <property type="entry name" value="ZINC ION BINDING PROTEIN"/>
    <property type="match status" value="1"/>
</dbReference>
<feature type="compositionally biased region" description="Basic and acidic residues" evidence="2">
    <location>
        <begin position="72"/>
        <end position="84"/>
    </location>
</feature>
<gene>
    <name evidence="4" type="ORF">INT45_000983</name>
</gene>
<dbReference type="OrthoDB" id="2430203at2759"/>
<accession>A0A8H7RAK5</accession>
<keyword evidence="5" id="KW-1185">Reference proteome</keyword>
<name>A0A8H7RAK5_9FUNG</name>
<dbReference type="GO" id="GO:0008270">
    <property type="term" value="F:zinc ion binding"/>
    <property type="evidence" value="ECO:0007669"/>
    <property type="project" value="UniProtKB-KW"/>
</dbReference>
<sequence>MSDTINNKILHCTKVIPYTNYQQTIKEFHHVTGEKWIQENKRYGKGWSKNNNIDKYDDLERKRRKNQSAPGDRTRPRQEKSKKVDCPAKLEVKIYEEDPENVTLRFYGQHDFHDLRKVNYLPLENWVKILIKDRLEEGVDVPTIVDLVNDKQEKKKKESARLEHSPRLYRDVTYEDVYNQYYKIMVCQTRMAENDFSSVGLWLVELESKSYHTFLFGQSNPDTQVYNFGFGFITPWQLELLKRARSFCLDATHHVTIYPNTGMYTIVLCHEVTGRGVPVAYLVTNDQSEEPVRKWLMDLKDLGVSPTQITVDCSKAEANAISRTWNRSVAIRLYAWHVVRAWQKNIKEKVIVGDGEDKRAVINAIFADIRDMMYEEDRENQDIFMAYFEQQWIKNDLYKQWVRSFQEAMFRHMELNMFIESFHNQLKTVYLQRRRNRCMDGLIFLLISKVHKRIIRRIKAEANQVGRMGPLALACRERQMKAEAYSLEQLDMMIELKEDGHQIQSFTDANIYYLVSSDNTFITSCTCADFAITQRACKHMYAIEIAEPELSVRLPHHSSITNVLDDDVDDSNLTQETTAITNAVTTDTPVLQETHSERIQSILRQMQRHVRDVTFSSTDNQSLENIIEQLTSIQQQLNNIGTIATNRQL</sequence>
<proteinExistence type="predicted"/>
<dbReference type="Pfam" id="PF04434">
    <property type="entry name" value="SWIM"/>
    <property type="match status" value="1"/>
</dbReference>
<evidence type="ECO:0000313" key="5">
    <source>
        <dbReference type="Proteomes" id="UP000646827"/>
    </source>
</evidence>
<organism evidence="4 5">
    <name type="scientific">Circinella minor</name>
    <dbReference type="NCBI Taxonomy" id="1195481"/>
    <lineage>
        <taxon>Eukaryota</taxon>
        <taxon>Fungi</taxon>
        <taxon>Fungi incertae sedis</taxon>
        <taxon>Mucoromycota</taxon>
        <taxon>Mucoromycotina</taxon>
        <taxon>Mucoromycetes</taxon>
        <taxon>Mucorales</taxon>
        <taxon>Lichtheimiaceae</taxon>
        <taxon>Circinella</taxon>
    </lineage>
</organism>
<keyword evidence="1" id="KW-0479">Metal-binding</keyword>
<protein>
    <recommendedName>
        <fullName evidence="3">SWIM-type domain-containing protein</fullName>
    </recommendedName>
</protein>
<feature type="domain" description="SWIM-type" evidence="3">
    <location>
        <begin position="513"/>
        <end position="548"/>
    </location>
</feature>
<evidence type="ECO:0000313" key="4">
    <source>
        <dbReference type="EMBL" id="KAG2207611.1"/>
    </source>
</evidence>
<comment type="caution">
    <text evidence="4">The sequence shown here is derived from an EMBL/GenBank/DDBJ whole genome shotgun (WGS) entry which is preliminary data.</text>
</comment>
<evidence type="ECO:0000256" key="2">
    <source>
        <dbReference type="SAM" id="MobiDB-lite"/>
    </source>
</evidence>
<dbReference type="EMBL" id="JAEPRB010001119">
    <property type="protein sequence ID" value="KAG2207611.1"/>
    <property type="molecule type" value="Genomic_DNA"/>
</dbReference>
<keyword evidence="1" id="KW-0863">Zinc-finger</keyword>